<feature type="compositionally biased region" description="Basic and acidic residues" evidence="1">
    <location>
        <begin position="1"/>
        <end position="16"/>
    </location>
</feature>
<proteinExistence type="predicted"/>
<evidence type="ECO:0000256" key="1">
    <source>
        <dbReference type="SAM" id="MobiDB-lite"/>
    </source>
</evidence>
<reference evidence="2" key="1">
    <citation type="submission" date="2019-08" db="EMBL/GenBank/DDBJ databases">
        <authorList>
            <person name="Kucharzyk K."/>
            <person name="Murdoch R.W."/>
            <person name="Higgins S."/>
            <person name="Loffler F."/>
        </authorList>
    </citation>
    <scope>NUCLEOTIDE SEQUENCE</scope>
</reference>
<comment type="caution">
    <text evidence="2">The sequence shown here is derived from an EMBL/GenBank/DDBJ whole genome shotgun (WGS) entry which is preliminary data.</text>
</comment>
<dbReference type="AlphaFoldDB" id="A0A644X346"/>
<dbReference type="EMBL" id="VSSQ01001463">
    <property type="protein sequence ID" value="MPM08554.1"/>
    <property type="molecule type" value="Genomic_DNA"/>
</dbReference>
<organism evidence="2">
    <name type="scientific">bioreactor metagenome</name>
    <dbReference type="NCBI Taxonomy" id="1076179"/>
    <lineage>
        <taxon>unclassified sequences</taxon>
        <taxon>metagenomes</taxon>
        <taxon>ecological metagenomes</taxon>
    </lineage>
</organism>
<accession>A0A644X346</accession>
<gene>
    <name evidence="2" type="ORF">SDC9_54867</name>
</gene>
<feature type="region of interest" description="Disordered" evidence="1">
    <location>
        <begin position="1"/>
        <end position="26"/>
    </location>
</feature>
<sequence>MAKQREHDRRKGEHKPSGKRPPVGIRNHVADARVHGEPLVRQQLGIANGLNHAARPAHPLGDHALDAGRGEAAGQRFGRGIRRVALGLNPDARCKVLGNRIRREPANLLQRCSR</sequence>
<evidence type="ECO:0000313" key="2">
    <source>
        <dbReference type="EMBL" id="MPM08554.1"/>
    </source>
</evidence>
<protein>
    <submittedName>
        <fullName evidence="2">Uncharacterized protein</fullName>
    </submittedName>
</protein>
<name>A0A644X346_9ZZZZ</name>